<organism evidence="1 2">
    <name type="scientific">Prymnesium parvum</name>
    <name type="common">Toxic golden alga</name>
    <dbReference type="NCBI Taxonomy" id="97485"/>
    <lineage>
        <taxon>Eukaryota</taxon>
        <taxon>Haptista</taxon>
        <taxon>Haptophyta</taxon>
        <taxon>Prymnesiophyceae</taxon>
        <taxon>Prymnesiales</taxon>
        <taxon>Prymnesiaceae</taxon>
        <taxon>Prymnesium</taxon>
    </lineage>
</organism>
<proteinExistence type="predicted"/>
<reference evidence="1 2" key="1">
    <citation type="journal article" date="2024" name="Science">
        <title>Giant polyketide synthase enzymes in the biosynthesis of giant marine polyether toxins.</title>
        <authorList>
            <person name="Fallon T.R."/>
            <person name="Shende V.V."/>
            <person name="Wierzbicki I.H."/>
            <person name="Pendleton A.L."/>
            <person name="Watervoot N.F."/>
            <person name="Auber R.P."/>
            <person name="Gonzalez D.J."/>
            <person name="Wisecaver J.H."/>
            <person name="Moore B.S."/>
        </authorList>
    </citation>
    <scope>NUCLEOTIDE SEQUENCE [LARGE SCALE GENOMIC DNA]</scope>
    <source>
        <strain evidence="1 2">12B1</strain>
    </source>
</reference>
<comment type="caution">
    <text evidence="1">The sequence shown here is derived from an EMBL/GenBank/DDBJ whole genome shotgun (WGS) entry which is preliminary data.</text>
</comment>
<keyword evidence="2" id="KW-1185">Reference proteome</keyword>
<dbReference type="AlphaFoldDB" id="A0AB34IRA1"/>
<evidence type="ECO:0000313" key="2">
    <source>
        <dbReference type="Proteomes" id="UP001515480"/>
    </source>
</evidence>
<name>A0AB34IRA1_PRYPA</name>
<sequence>MRKPEKERQSKTMGGGVFGGVGSLYDANWQEKREAGYTVWMNFVLCEEASRQGVDPSTLDAGERQRLSLRQLEQHRNDALLRRRTVALLRSQVLLPVLTKVEQEIETGVLRVRPKLNLMADVSL</sequence>
<dbReference type="EMBL" id="JBGBPQ010000019">
    <property type="protein sequence ID" value="KAL1504717.1"/>
    <property type="molecule type" value="Genomic_DNA"/>
</dbReference>
<gene>
    <name evidence="1" type="ORF">AB1Y20_008496</name>
</gene>
<protein>
    <submittedName>
        <fullName evidence="1">Uncharacterized protein</fullName>
    </submittedName>
</protein>
<dbReference type="Proteomes" id="UP001515480">
    <property type="component" value="Unassembled WGS sequence"/>
</dbReference>
<accession>A0AB34IRA1</accession>
<evidence type="ECO:0000313" key="1">
    <source>
        <dbReference type="EMBL" id="KAL1504717.1"/>
    </source>
</evidence>